<gene>
    <name evidence="1" type="ORF">ACFOSH_35755</name>
</gene>
<keyword evidence="2" id="KW-1185">Reference proteome</keyword>
<dbReference type="RefSeq" id="WP_378244678.1">
    <property type="nucleotide sequence ID" value="NZ_JBHRWK010000074.1"/>
</dbReference>
<protein>
    <submittedName>
        <fullName evidence="1">Uncharacterized protein</fullName>
    </submittedName>
</protein>
<sequence length="133" mass="14804">MGKGRGRETMDWNIDVISHGWDGAIYRVRTPSLEVVFMGLTAAEDLAEVENIDAEVRLPDGSRWSATIFTVAEVERLMANWARTGEALDGSYFWCSDGLIVREPGIRNMTEVLVGLLAEGDLTHILNRLDEPP</sequence>
<dbReference type="Proteomes" id="UP001595645">
    <property type="component" value="Unassembled WGS sequence"/>
</dbReference>
<name>A0ABV7P6S3_9PSEU</name>
<evidence type="ECO:0000313" key="1">
    <source>
        <dbReference type="EMBL" id="MFC3454819.1"/>
    </source>
</evidence>
<reference evidence="2" key="1">
    <citation type="journal article" date="2019" name="Int. J. Syst. Evol. Microbiol.">
        <title>The Global Catalogue of Microorganisms (GCM) 10K type strain sequencing project: providing services to taxonomists for standard genome sequencing and annotation.</title>
        <authorList>
            <consortium name="The Broad Institute Genomics Platform"/>
            <consortium name="The Broad Institute Genome Sequencing Center for Infectious Disease"/>
            <person name="Wu L."/>
            <person name="Ma J."/>
        </authorList>
    </citation>
    <scope>NUCLEOTIDE SEQUENCE [LARGE SCALE GENOMIC DNA]</scope>
    <source>
        <strain evidence="2">CGMCC 4.7676</strain>
    </source>
</reference>
<proteinExistence type="predicted"/>
<accession>A0ABV7P6S3</accession>
<comment type="caution">
    <text evidence="1">The sequence shown here is derived from an EMBL/GenBank/DDBJ whole genome shotgun (WGS) entry which is preliminary data.</text>
</comment>
<evidence type="ECO:0000313" key="2">
    <source>
        <dbReference type="Proteomes" id="UP001595645"/>
    </source>
</evidence>
<dbReference type="EMBL" id="JBHRWK010000074">
    <property type="protein sequence ID" value="MFC3454819.1"/>
    <property type="molecule type" value="Genomic_DNA"/>
</dbReference>
<organism evidence="1 2">
    <name type="scientific">Amycolatopsis speibonae</name>
    <dbReference type="NCBI Taxonomy" id="1450224"/>
    <lineage>
        <taxon>Bacteria</taxon>
        <taxon>Bacillati</taxon>
        <taxon>Actinomycetota</taxon>
        <taxon>Actinomycetes</taxon>
        <taxon>Pseudonocardiales</taxon>
        <taxon>Pseudonocardiaceae</taxon>
        <taxon>Amycolatopsis</taxon>
    </lineage>
</organism>